<evidence type="ECO:0000313" key="5">
    <source>
        <dbReference type="Proteomes" id="UP000003779"/>
    </source>
</evidence>
<name>J7LC15_NOCAA</name>
<dbReference type="GO" id="GO:0016747">
    <property type="term" value="F:acyltransferase activity, transferring groups other than amino-acyl groups"/>
    <property type="evidence" value="ECO:0007669"/>
    <property type="project" value="InterPro"/>
</dbReference>
<dbReference type="PANTHER" id="PTHR43800">
    <property type="entry name" value="PEPTIDYL-LYSINE N-ACETYLTRANSFERASE YJAB"/>
    <property type="match status" value="1"/>
</dbReference>
<dbReference type="SUPFAM" id="SSF55729">
    <property type="entry name" value="Acyl-CoA N-acyltransferases (Nat)"/>
    <property type="match status" value="1"/>
</dbReference>
<dbReference type="InterPro" id="IPR016181">
    <property type="entry name" value="Acyl_CoA_acyltransferase"/>
</dbReference>
<dbReference type="Proteomes" id="UP000003779">
    <property type="component" value="Chromosome"/>
</dbReference>
<evidence type="ECO:0000256" key="1">
    <source>
        <dbReference type="ARBA" id="ARBA00022679"/>
    </source>
</evidence>
<keyword evidence="2" id="KW-0012">Acyltransferase</keyword>
<evidence type="ECO:0000313" key="4">
    <source>
        <dbReference type="EMBL" id="AFR11173.1"/>
    </source>
</evidence>
<evidence type="ECO:0000256" key="2">
    <source>
        <dbReference type="ARBA" id="ARBA00023315"/>
    </source>
</evidence>
<gene>
    <name evidence="4" type="ordered locus">B005_0650</name>
</gene>
<accession>J7LC15</accession>
<proteinExistence type="predicted"/>
<reference evidence="4 5" key="1">
    <citation type="journal article" date="2012" name="J. Bacteriol.">
        <title>Whole-Genome Sequence of Nocardiopsis alba Strain ATCC BAA-2165, Associated with Honeybees.</title>
        <authorList>
            <person name="Qiao J."/>
            <person name="Chen L."/>
            <person name="Li Y."/>
            <person name="Wang J."/>
            <person name="Zhang W."/>
            <person name="Chen S."/>
        </authorList>
    </citation>
    <scope>NUCLEOTIDE SEQUENCE [LARGE SCALE GENOMIC DNA]</scope>
    <source>
        <strain evidence="5">ATCC BAA-2165 / BE74</strain>
    </source>
</reference>
<dbReference type="PROSITE" id="PS51186">
    <property type="entry name" value="GNAT"/>
    <property type="match status" value="1"/>
</dbReference>
<dbReference type="PANTHER" id="PTHR43800:SF1">
    <property type="entry name" value="PEPTIDYL-LYSINE N-ACETYLTRANSFERASE YJAB"/>
    <property type="match status" value="1"/>
</dbReference>
<dbReference type="NCBIfam" id="NF007807">
    <property type="entry name" value="PRK10514.1"/>
    <property type="match status" value="1"/>
</dbReference>
<dbReference type="HOGENOM" id="CLU_013985_21_0_11"/>
<sequence>MMHEDELSPERMPVDLRPTRGPVEYDDLVEVWRQAVVATHAFLTPEDIEDYRARLGAQWLPAVELHVAVDADDRPVGFLGMDGNRVEMLFVADRARGRGVGTRLIEWAASRHPVLELDVNEQNPSALAFYESRGFRVVGRSPLDGEGRPFPLLHMRKDDQG</sequence>
<protein>
    <submittedName>
        <fullName evidence="4">Acetyltransferase family protein</fullName>
    </submittedName>
</protein>
<dbReference type="Gene3D" id="3.40.630.30">
    <property type="match status" value="1"/>
</dbReference>
<dbReference type="STRING" id="1205910.B005_0650"/>
<dbReference type="EMBL" id="CP003788">
    <property type="protein sequence ID" value="AFR11173.1"/>
    <property type="molecule type" value="Genomic_DNA"/>
</dbReference>
<dbReference type="InterPro" id="IPR000182">
    <property type="entry name" value="GNAT_dom"/>
</dbReference>
<dbReference type="PATRIC" id="fig|1205910.3.peg.611"/>
<organism evidence="4 5">
    <name type="scientific">Nocardiopsis alba (strain ATCC BAA-2165 / BE74)</name>
    <dbReference type="NCBI Taxonomy" id="1205910"/>
    <lineage>
        <taxon>Bacteria</taxon>
        <taxon>Bacillati</taxon>
        <taxon>Actinomycetota</taxon>
        <taxon>Actinomycetes</taxon>
        <taxon>Streptosporangiales</taxon>
        <taxon>Nocardiopsidaceae</taxon>
        <taxon>Nocardiopsis</taxon>
    </lineage>
</organism>
<dbReference type="Pfam" id="PF13673">
    <property type="entry name" value="Acetyltransf_10"/>
    <property type="match status" value="1"/>
</dbReference>
<reference evidence="5" key="2">
    <citation type="submission" date="2012-08" db="EMBL/GenBank/DDBJ databases">
        <title>Whole-genome sequence of Nocardiopsis alba strain ATCC BAA-2165 associated with honeybees.</title>
        <authorList>
            <person name="Qiao J."/>
            <person name="Chen L."/>
            <person name="Li Y."/>
            <person name="Wang J."/>
            <person name="Zhang W."/>
            <person name="Chen S."/>
        </authorList>
    </citation>
    <scope>NUCLEOTIDE SEQUENCE [LARGE SCALE GENOMIC DNA]</scope>
    <source>
        <strain evidence="5">ATCC BAA-2165 / BE74</strain>
    </source>
</reference>
<dbReference type="eggNOG" id="COG0456">
    <property type="taxonomic scope" value="Bacteria"/>
</dbReference>
<keyword evidence="1 4" id="KW-0808">Transferase</keyword>
<dbReference type="CDD" id="cd04301">
    <property type="entry name" value="NAT_SF"/>
    <property type="match status" value="1"/>
</dbReference>
<feature type="domain" description="N-acetyltransferase" evidence="3">
    <location>
        <begin position="14"/>
        <end position="160"/>
    </location>
</feature>
<evidence type="ECO:0000259" key="3">
    <source>
        <dbReference type="PROSITE" id="PS51186"/>
    </source>
</evidence>
<dbReference type="KEGG" id="nal:B005_0650"/>
<dbReference type="AlphaFoldDB" id="J7LC15"/>